<dbReference type="InterPro" id="IPR027417">
    <property type="entry name" value="P-loop_NTPase"/>
</dbReference>
<dbReference type="InterPro" id="IPR000845">
    <property type="entry name" value="Nucleoside_phosphorylase_d"/>
</dbReference>
<dbReference type="InterPro" id="IPR035994">
    <property type="entry name" value="Nucleoside_phosphorylase_sf"/>
</dbReference>
<evidence type="ECO:0000313" key="4">
    <source>
        <dbReference type="Proteomes" id="UP000325684"/>
    </source>
</evidence>
<protein>
    <recommendedName>
        <fullName evidence="2">AAA+ ATPase domain-containing protein</fullName>
    </recommendedName>
</protein>
<gene>
    <name evidence="3" type="ORF">FEZ63_22055</name>
</gene>
<feature type="compositionally biased region" description="Basic residues" evidence="1">
    <location>
        <begin position="1723"/>
        <end position="1744"/>
    </location>
</feature>
<dbReference type="GO" id="GO:0008930">
    <property type="term" value="F:methylthioadenosine nucleosidase activity"/>
    <property type="evidence" value="ECO:0007669"/>
    <property type="project" value="TreeGrafter"/>
</dbReference>
<dbReference type="CDD" id="cd00009">
    <property type="entry name" value="AAA"/>
    <property type="match status" value="1"/>
</dbReference>
<dbReference type="GO" id="GO:0008782">
    <property type="term" value="F:adenosylhomocysteine nucleosidase activity"/>
    <property type="evidence" value="ECO:0007669"/>
    <property type="project" value="TreeGrafter"/>
</dbReference>
<keyword evidence="4" id="KW-1185">Reference proteome</keyword>
<feature type="region of interest" description="Disordered" evidence="1">
    <location>
        <begin position="1368"/>
        <end position="1390"/>
    </location>
</feature>
<feature type="compositionally biased region" description="Basic and acidic residues" evidence="1">
    <location>
        <begin position="1380"/>
        <end position="1390"/>
    </location>
</feature>
<comment type="caution">
    <text evidence="3">The sequence shown here is derived from an EMBL/GenBank/DDBJ whole genome shotgun (WGS) entry which is preliminary data.</text>
</comment>
<name>A0A5N3P4U9_9HYPH</name>
<feature type="compositionally biased region" description="Acidic residues" evidence="1">
    <location>
        <begin position="1369"/>
        <end position="1378"/>
    </location>
</feature>
<dbReference type="Gene3D" id="3.40.50.1580">
    <property type="entry name" value="Nucleoside phosphorylase domain"/>
    <property type="match status" value="1"/>
</dbReference>
<dbReference type="GO" id="GO:0019284">
    <property type="term" value="P:L-methionine salvage from S-adenosylmethionine"/>
    <property type="evidence" value="ECO:0007669"/>
    <property type="project" value="TreeGrafter"/>
</dbReference>
<feature type="domain" description="AAA+ ATPase" evidence="2">
    <location>
        <begin position="445"/>
        <end position="586"/>
    </location>
</feature>
<dbReference type="Pfam" id="PF01048">
    <property type="entry name" value="PNP_UDP_1"/>
    <property type="match status" value="1"/>
</dbReference>
<accession>A0A5N3P4U9</accession>
<evidence type="ECO:0000259" key="2">
    <source>
        <dbReference type="SMART" id="SM00382"/>
    </source>
</evidence>
<organism evidence="3 4">
    <name type="scientific">Microvirga brassicacearum</name>
    <dbReference type="NCBI Taxonomy" id="2580413"/>
    <lineage>
        <taxon>Bacteria</taxon>
        <taxon>Pseudomonadati</taxon>
        <taxon>Pseudomonadota</taxon>
        <taxon>Alphaproteobacteria</taxon>
        <taxon>Hyphomicrobiales</taxon>
        <taxon>Methylobacteriaceae</taxon>
        <taxon>Microvirga</taxon>
    </lineage>
</organism>
<dbReference type="GO" id="GO:0005829">
    <property type="term" value="C:cytosol"/>
    <property type="evidence" value="ECO:0007669"/>
    <property type="project" value="TreeGrafter"/>
</dbReference>
<dbReference type="SMART" id="SM00382">
    <property type="entry name" value="AAA"/>
    <property type="match status" value="1"/>
</dbReference>
<reference evidence="3 4" key="1">
    <citation type="journal article" date="2019" name="Microorganisms">
        <title>Genome Insights into the Novel Species Microvirga brassicacearum, a Rapeseed Endophyte with Biotechnological Potential.</title>
        <authorList>
            <person name="Jimenez-Gomez A."/>
            <person name="Saati-Santamaria Z."/>
            <person name="Igual J.M."/>
            <person name="Rivas R."/>
            <person name="Mateos P.F."/>
            <person name="Garcia-Fraile P."/>
        </authorList>
    </citation>
    <scope>NUCLEOTIDE SEQUENCE [LARGE SCALE GENOMIC DNA]</scope>
    <source>
        <strain evidence="3 4">CDVBN77</strain>
    </source>
</reference>
<dbReference type="GO" id="GO:0009116">
    <property type="term" value="P:nucleoside metabolic process"/>
    <property type="evidence" value="ECO:0007669"/>
    <property type="project" value="InterPro"/>
</dbReference>
<dbReference type="OrthoDB" id="5379188at2"/>
<dbReference type="SUPFAM" id="SSF52540">
    <property type="entry name" value="P-loop containing nucleoside triphosphate hydrolases"/>
    <property type="match status" value="1"/>
</dbReference>
<dbReference type="InterPro" id="IPR003593">
    <property type="entry name" value="AAA+_ATPase"/>
</dbReference>
<evidence type="ECO:0000313" key="3">
    <source>
        <dbReference type="EMBL" id="KAB0264735.1"/>
    </source>
</evidence>
<dbReference type="PANTHER" id="PTHR46832:SF1">
    <property type="entry name" value="5'-METHYLTHIOADENOSINE_S-ADENOSYLHOMOCYSTEINE NUCLEOSIDASE"/>
    <property type="match status" value="1"/>
</dbReference>
<dbReference type="SUPFAM" id="SSF53167">
    <property type="entry name" value="Purine and uridine phosphorylases"/>
    <property type="match status" value="1"/>
</dbReference>
<dbReference type="Proteomes" id="UP000325684">
    <property type="component" value="Unassembled WGS sequence"/>
</dbReference>
<sequence>MGNMSVNQLLDEAAKRNLRLALIVTALDLELQAVIAHFTPFASVLGRDGVIYECGLFHDVGQDWLVIVAETGAGTHPAQGVVTNAHIHFGPEVQIFVGVGGSRKEDVPIGSVVVADHVYMPYSGKYGDKGFSARPREFPAHPKLLGIARKVRRDRAWVERIKDPADGRLPALSEYPVAFPPLGHIAPAVSTEAVVASTKGDLADLIANDYGDACIIEMEGYGAIYAASQELKPAIVIRGVSDMAENKEPGTDKIRQPIAACHAAAFAFEVLVQWGHFYPRVSALVPASPHTSEAELQQSSAADAPNGYAPTGPRAIYVLNLDSELSAVTPAQVAAIEAILREVAGASSLTIEKIEKGSVRLFVSDLTGTMARVDVQKLRDALESRLELYLLGLAPEHEVQELSEISEELLAASSDLLSWPATLPDGDWIDRPELQQLLNIMRENVRSVTALIGDPGSGKSALLATLGKMLVDQGYPVLAIKADLLDGEINNEADLRERLDLSDRPSRLLARLAAFRPTYLLVDQLDALAGYLDLRTGRLSTLLNLVRRLGRLDNVHIVMSARRFEFEHDVRLRSISAESLNLQLPAWSQVLPVLESKGIQAAGWPDDSKEVLRSPQALATFLQLRGIEHLGPLGSYQTMLDRLWSEHVLKGTNGVARSQLAGSIAETMAEEESLWLVRARFEDVSHDIDALIAAGILTLNASGTSIGFAHQTVFDYALARAFSQGRGRLSSYVLARQSSLFVRPKVWAALTYLRGADTNTYITELGSIWGAQGLRRHLRLLLIDFLGQQVAPTDHEALLMEQALKSPNERAAAFRALSGSAGWFQRFSRSYFAQAMSEGAPAADWVLDALIAAWSSDAPRVTALIHDHWLPDPANDTRAWLAIQRAPNWTDELLEIATTILSRTAIAPIYVDHLLAELGVEQPEIALKLLRASLAQQLESAKTAAAEIAARTEPLESSPSEQIVWSMNNNPREPIKRLVETTNDWDSVPALAERAPAQFIAILWPWYIETLAAIRRYSGNREERLGYALFYEADFRFEGENSSDLPEPSLLAAIRTAAERLAIEAPDVFRAWVVVSSQFEFAPVQRLIAHSFTANPAEFAADALAFISHDHRRLYLGSIEDQTGTTARLIESVAYHWSETQVLTFELMVWNFKPPTQTDRTDAQFKQAWQKLLRRIRLDLLRSLPAHLASEQTRRRLEEEKRALPGGRLGMVSSGVRSIGSIMSASEISRASDDDVINAFKLLPDSTHWSHPHYWEKGGNIQLAREFANFAKAEPERAINLIDRLEADIGQRGAGYALEAMSEAADPTKMMKAIVVLADRGFGATEFRSSVAMAIDRLINRKVEIDEAVVDLFRRWLLVPPSDVRDSIEEADEEELEAPGETKKGNGDDPDVRSLLWSNGGWSSVPGDPYPLLQALVRIYLRRNDIPSLVEVLDQALNNISDRKCWRHLLRSFIRLQPINGGDATDQIRLLHRILDRFPEFVGTAELAYLLGHVHWWAPDLVESELLRWKAAQGRTVRYGYGELVALLALLHPERPWPKEALAAIEQSSDHDARAGAATTAVNLWTGEARRARATELLVRLLPAAAESEWSAVFELFRIVDDLTPKASTIALLDAIADNIDKAPRLTSTFVVDRLETLLPHEARLVARIADGLVRKWRNELGDMRTGTASTAPQLVDLAVTLHRLGPATREDGTRLFEQLIDIDAHMARATLDELDSRFRQERAHRRPRLPRRQRTQRRRTRAA</sequence>
<feature type="region of interest" description="Disordered" evidence="1">
    <location>
        <begin position="1719"/>
        <end position="1744"/>
    </location>
</feature>
<dbReference type="EMBL" id="VCMV01000063">
    <property type="protein sequence ID" value="KAB0264735.1"/>
    <property type="molecule type" value="Genomic_DNA"/>
</dbReference>
<dbReference type="PANTHER" id="PTHR46832">
    <property type="entry name" value="5'-METHYLTHIOADENOSINE/S-ADENOSYLHOMOCYSTEINE NUCLEOSIDASE"/>
    <property type="match status" value="1"/>
</dbReference>
<proteinExistence type="predicted"/>
<dbReference type="Gene3D" id="3.40.50.300">
    <property type="entry name" value="P-loop containing nucleotide triphosphate hydrolases"/>
    <property type="match status" value="1"/>
</dbReference>
<evidence type="ECO:0000256" key="1">
    <source>
        <dbReference type="SAM" id="MobiDB-lite"/>
    </source>
</evidence>